<keyword evidence="2" id="KW-1185">Reference proteome</keyword>
<reference evidence="1 2" key="1">
    <citation type="submission" date="2014-04" db="EMBL/GenBank/DDBJ databases">
        <title>Genome sequencing of Vibrio navarrensis strains.</title>
        <authorList>
            <person name="Gladney L.M."/>
            <person name="Katz L.S."/>
            <person name="Marino-Ramirez L."/>
            <person name="Jordan I.K."/>
        </authorList>
    </citation>
    <scope>NUCLEOTIDE SEQUENCE [LARGE SCALE GENOMIC DNA]</scope>
    <source>
        <strain evidence="1 2">ATCC 51183</strain>
    </source>
</reference>
<name>A0A099LY90_9VIBR</name>
<protein>
    <submittedName>
        <fullName evidence="1">Uncharacterized protein</fullName>
    </submittedName>
</protein>
<dbReference type="AlphaFoldDB" id="A0A099LY90"/>
<sequence>MIKNRPYLWRFCILQHVDFTDGRSLTALSVFQLDVKARWKQAPPLLKHTSIVRLCDTSVEFAREDKVKGHFVTLERFIYAMR</sequence>
<evidence type="ECO:0000313" key="1">
    <source>
        <dbReference type="EMBL" id="KGK12227.1"/>
    </source>
</evidence>
<dbReference type="Proteomes" id="UP000029994">
    <property type="component" value="Unassembled WGS sequence"/>
</dbReference>
<proteinExistence type="predicted"/>
<dbReference type="STRING" id="29495.EA26_13240"/>
<evidence type="ECO:0000313" key="2">
    <source>
        <dbReference type="Proteomes" id="UP000029994"/>
    </source>
</evidence>
<accession>A0A099LY90</accession>
<dbReference type="EMBL" id="JMCG01000001">
    <property type="protein sequence ID" value="KGK12227.1"/>
    <property type="molecule type" value="Genomic_DNA"/>
</dbReference>
<gene>
    <name evidence="1" type="ORF">EA26_13240</name>
</gene>
<comment type="caution">
    <text evidence="1">The sequence shown here is derived from an EMBL/GenBank/DDBJ whole genome shotgun (WGS) entry which is preliminary data.</text>
</comment>
<organism evidence="1 2">
    <name type="scientific">Vibrio navarrensis</name>
    <dbReference type="NCBI Taxonomy" id="29495"/>
    <lineage>
        <taxon>Bacteria</taxon>
        <taxon>Pseudomonadati</taxon>
        <taxon>Pseudomonadota</taxon>
        <taxon>Gammaproteobacteria</taxon>
        <taxon>Vibrionales</taxon>
        <taxon>Vibrionaceae</taxon>
        <taxon>Vibrio</taxon>
    </lineage>
</organism>